<proteinExistence type="predicted"/>
<keyword evidence="2" id="KW-0489">Methyltransferase</keyword>
<evidence type="ECO:0000313" key="2">
    <source>
        <dbReference type="EMBL" id="NMG04255.1"/>
    </source>
</evidence>
<dbReference type="GO" id="GO:0008757">
    <property type="term" value="F:S-adenosylmethionine-dependent methyltransferase activity"/>
    <property type="evidence" value="ECO:0007669"/>
    <property type="project" value="InterPro"/>
</dbReference>
<dbReference type="InterPro" id="IPR013216">
    <property type="entry name" value="Methyltransf_11"/>
</dbReference>
<protein>
    <submittedName>
        <fullName evidence="2">Methyltransferase domain-containing protein</fullName>
    </submittedName>
</protein>
<dbReference type="InterPro" id="IPR029063">
    <property type="entry name" value="SAM-dependent_MTases_sf"/>
</dbReference>
<dbReference type="RefSeq" id="WP_168988933.1">
    <property type="nucleotide sequence ID" value="NZ_CAWPHM010000007.1"/>
</dbReference>
<gene>
    <name evidence="2" type="ORF">GPA21_14960</name>
</gene>
<dbReference type="Gene3D" id="3.40.50.150">
    <property type="entry name" value="Vaccinia Virus protein VP39"/>
    <property type="match status" value="1"/>
</dbReference>
<dbReference type="SUPFAM" id="SSF53335">
    <property type="entry name" value="S-adenosyl-L-methionine-dependent methyltransferases"/>
    <property type="match status" value="1"/>
</dbReference>
<comment type="caution">
    <text evidence="2">The sequence shown here is derived from an EMBL/GenBank/DDBJ whole genome shotgun (WGS) entry which is preliminary data.</text>
</comment>
<keyword evidence="2" id="KW-0808">Transferase</keyword>
<reference evidence="2" key="1">
    <citation type="submission" date="2019-12" db="EMBL/GenBank/DDBJ databases">
        <title>Comparative genomics gives insights into the taxonomy of the Azoarcus-Aromatoleum group and reveals separate origins of nif in the plant-associated Azoarcus and non-plant-associated Aromatoleum sub-groups.</title>
        <authorList>
            <person name="Lafos M."/>
            <person name="Maluk M."/>
            <person name="Batista M."/>
            <person name="Junghare M."/>
            <person name="Carmona M."/>
            <person name="Faoro H."/>
            <person name="Cruz L.M."/>
            <person name="Battistoni F."/>
            <person name="De Souza E."/>
            <person name="Pedrosa F."/>
            <person name="Chen W.-M."/>
            <person name="Poole P.S."/>
            <person name="Dixon R.A."/>
            <person name="James E.K."/>
        </authorList>
    </citation>
    <scope>NUCLEOTIDE SEQUENCE</scope>
    <source>
        <strain evidence="2">NSC3</strain>
    </source>
</reference>
<accession>A0A972JAR1</accession>
<evidence type="ECO:0000259" key="1">
    <source>
        <dbReference type="Pfam" id="PF08241"/>
    </source>
</evidence>
<dbReference type="Pfam" id="PF08241">
    <property type="entry name" value="Methyltransf_11"/>
    <property type="match status" value="1"/>
</dbReference>
<name>A0A972JAR1_9RHOO</name>
<sequence length="200" mass="21453">MTKTFLHVGCGPLRKESTTPGFNTTEWQELRLDIDQSVAPDIVGTMTDMSGVADASVDAVYSSHNIEHLYAHEVPIALAEFLRVLKPDGFAVITCPDLKSVCALVADDKLTDTAYISGLGPNTPNYILYGFRPSMAQGNLYMAHRSGFTEKVLGGTLSAAGFAMVATMARPAAFDLWAVACKAPRSSDEMHALAAAHFPL</sequence>
<evidence type="ECO:0000313" key="3">
    <source>
        <dbReference type="Proteomes" id="UP000599523"/>
    </source>
</evidence>
<dbReference type="EMBL" id="WTVM01000106">
    <property type="protein sequence ID" value="NMG04255.1"/>
    <property type="molecule type" value="Genomic_DNA"/>
</dbReference>
<dbReference type="AlphaFoldDB" id="A0A972JAR1"/>
<keyword evidence="3" id="KW-1185">Reference proteome</keyword>
<dbReference type="GO" id="GO:0032259">
    <property type="term" value="P:methylation"/>
    <property type="evidence" value="ECO:0007669"/>
    <property type="project" value="UniProtKB-KW"/>
</dbReference>
<organism evidence="2 3">
    <name type="scientific">Azoarcus taiwanensis</name>
    <dbReference type="NCBI Taxonomy" id="666964"/>
    <lineage>
        <taxon>Bacteria</taxon>
        <taxon>Pseudomonadati</taxon>
        <taxon>Pseudomonadota</taxon>
        <taxon>Betaproteobacteria</taxon>
        <taxon>Rhodocyclales</taxon>
        <taxon>Zoogloeaceae</taxon>
        <taxon>Azoarcus</taxon>
    </lineage>
</organism>
<dbReference type="Proteomes" id="UP000599523">
    <property type="component" value="Unassembled WGS sequence"/>
</dbReference>
<feature type="domain" description="Methyltransferase type 11" evidence="1">
    <location>
        <begin position="42"/>
        <end position="93"/>
    </location>
</feature>